<dbReference type="InterPro" id="IPR000700">
    <property type="entry name" value="PAS-assoc_C"/>
</dbReference>
<keyword evidence="2" id="KW-0288">FMN</keyword>
<reference evidence="7" key="1">
    <citation type="journal article" date="2017" name="Nat. Microbiol.">
        <title>Global analysis of biosynthetic gene clusters reveals vast potential of secondary metabolite production in Penicillium species.</title>
        <authorList>
            <person name="Nielsen J.C."/>
            <person name="Grijseels S."/>
            <person name="Prigent S."/>
            <person name="Ji B."/>
            <person name="Dainat J."/>
            <person name="Nielsen K.F."/>
            <person name="Frisvad J.C."/>
            <person name="Workman M."/>
            <person name="Nielsen J."/>
        </authorList>
    </citation>
    <scope>NUCLEOTIDE SEQUENCE [LARGE SCALE GENOMIC DNA]</scope>
    <source>
        <strain evidence="7">IBT 29486</strain>
    </source>
</reference>
<dbReference type="Pfam" id="PF13426">
    <property type="entry name" value="PAS_9"/>
    <property type="match status" value="1"/>
</dbReference>
<keyword evidence="1" id="KW-0285">Flavoprotein</keyword>
<evidence type="ECO:0000259" key="5">
    <source>
        <dbReference type="PROSITE" id="PS50113"/>
    </source>
</evidence>
<accession>A0A1V6RF71</accession>
<dbReference type="Gene3D" id="3.30.450.20">
    <property type="entry name" value="PAS domain"/>
    <property type="match status" value="1"/>
</dbReference>
<evidence type="ECO:0000256" key="4">
    <source>
        <dbReference type="SAM" id="MobiDB-lite"/>
    </source>
</evidence>
<dbReference type="SUPFAM" id="SSF55785">
    <property type="entry name" value="PYP-like sensor domain (PAS domain)"/>
    <property type="match status" value="1"/>
</dbReference>
<dbReference type="PANTHER" id="PTHR47429">
    <property type="entry name" value="PROTEIN TWIN LOV 1"/>
    <property type="match status" value="1"/>
</dbReference>
<dbReference type="AlphaFoldDB" id="A0A1V6RF71"/>
<evidence type="ECO:0000256" key="1">
    <source>
        <dbReference type="ARBA" id="ARBA00022630"/>
    </source>
</evidence>
<protein>
    <recommendedName>
        <fullName evidence="5">PAC domain-containing protein</fullName>
    </recommendedName>
</protein>
<organism evidence="6 7">
    <name type="scientific">Penicillium vulpinum</name>
    <dbReference type="NCBI Taxonomy" id="29845"/>
    <lineage>
        <taxon>Eukaryota</taxon>
        <taxon>Fungi</taxon>
        <taxon>Dikarya</taxon>
        <taxon>Ascomycota</taxon>
        <taxon>Pezizomycotina</taxon>
        <taxon>Eurotiomycetes</taxon>
        <taxon>Eurotiomycetidae</taxon>
        <taxon>Eurotiales</taxon>
        <taxon>Aspergillaceae</taxon>
        <taxon>Penicillium</taxon>
    </lineage>
</organism>
<feature type="compositionally biased region" description="Basic and acidic residues" evidence="4">
    <location>
        <begin position="25"/>
        <end position="34"/>
    </location>
</feature>
<dbReference type="GO" id="GO:0005634">
    <property type="term" value="C:nucleus"/>
    <property type="evidence" value="ECO:0007669"/>
    <property type="project" value="TreeGrafter"/>
</dbReference>
<dbReference type="CDD" id="cd00130">
    <property type="entry name" value="PAS"/>
    <property type="match status" value="1"/>
</dbReference>
<proteinExistence type="predicted"/>
<sequence length="694" mass="77412">MKSPSIPDNLPHKRHSDMSYTPILEPRDPRDDLKSLAQSSSHSHSPGQSYEPAPFGQPAIGPPMGLLQRSMSRFSANGVSNGIYSGDQSARKPSIDQESVVDSVTTQDPGYHPIDQPPRHEKQPSSSTGQTFDQRSISTLSLDQVSIGNQSLGHHSIGGLTPRHLSSPSPTHEVYSSGSNRSLRTNFELPVLQQRNPNEGSEKFHPIIEEDDEISFDLVAPYEGDAAPFHTLEQQADIMFCSDHMLAILNNPRYLAQFREFLAQERPGSFSTLTYYLNASKALKAIEYANALVRLAVDVPTLGIETADYPVGRTINLALERRVQAALNALTAEELPAFITSTCINITGKVVEERVRGTLPDRFQGTADALAEVFCLTDPSRPDNPIIFASGEFHRTTQYGMDYVLGRNCRFLQGPKTNPNSVRRIREALKAGRPHSELFLNYRRDGSPFMNLLQMAPLCDSRGNIRYFIGAQVDVSGLAMEGAQMESLQTLQAQKENRETDELIIKESKGEFQELGELFSPRELQNIREHGGNLFQPIVNEDPTHRLFLQDSDTESEIHTPYKGPHSLTLGTAPCISLTGVYKHYLLVRPYPSLRILFTSPSLQIPGMLQSSFLNRIGETGTKRDSIINAMVAGRSVTARIKWMTKFNDQGRNRWIHCTPLLANNGQIGVWMVVVIDDEEEYSVRWQGNWPTTQ</sequence>
<evidence type="ECO:0000256" key="2">
    <source>
        <dbReference type="ARBA" id="ARBA00022643"/>
    </source>
</evidence>
<gene>
    <name evidence="6" type="ORF">PENVUL_c056G01309</name>
</gene>
<dbReference type="EMBL" id="MDYP01000056">
    <property type="protein sequence ID" value="OQE00200.1"/>
    <property type="molecule type" value="Genomic_DNA"/>
</dbReference>
<name>A0A1V6RF71_9EURO</name>
<feature type="compositionally biased region" description="Polar residues" evidence="4">
    <location>
        <begin position="69"/>
        <end position="88"/>
    </location>
</feature>
<feature type="domain" description="PAC" evidence="5">
    <location>
        <begin position="434"/>
        <end position="487"/>
    </location>
</feature>
<dbReference type="STRING" id="29845.A0A1V6RF71"/>
<dbReference type="PANTHER" id="PTHR47429:SF9">
    <property type="entry name" value="PAS DOMAIN-CONTAINING PROTEIN"/>
    <property type="match status" value="1"/>
</dbReference>
<dbReference type="PROSITE" id="PS50113">
    <property type="entry name" value="PAC"/>
    <property type="match status" value="1"/>
</dbReference>
<feature type="compositionally biased region" description="Polar residues" evidence="4">
    <location>
        <begin position="96"/>
        <end position="108"/>
    </location>
</feature>
<dbReference type="InterPro" id="IPR000014">
    <property type="entry name" value="PAS"/>
</dbReference>
<feature type="region of interest" description="Disordered" evidence="4">
    <location>
        <begin position="1"/>
        <end position="133"/>
    </location>
</feature>
<keyword evidence="7" id="KW-1185">Reference proteome</keyword>
<dbReference type="InterPro" id="IPR035965">
    <property type="entry name" value="PAS-like_dom_sf"/>
</dbReference>
<dbReference type="Proteomes" id="UP000191518">
    <property type="component" value="Unassembled WGS sequence"/>
</dbReference>
<evidence type="ECO:0000256" key="3">
    <source>
        <dbReference type="ARBA" id="ARBA00022991"/>
    </source>
</evidence>
<comment type="caution">
    <text evidence="6">The sequence shown here is derived from an EMBL/GenBank/DDBJ whole genome shotgun (WGS) entry which is preliminary data.</text>
</comment>
<keyword evidence="3" id="KW-0157">Chromophore</keyword>
<evidence type="ECO:0000313" key="6">
    <source>
        <dbReference type="EMBL" id="OQE00200.1"/>
    </source>
</evidence>
<evidence type="ECO:0000313" key="7">
    <source>
        <dbReference type="Proteomes" id="UP000191518"/>
    </source>
</evidence>
<feature type="compositionally biased region" description="Polar residues" evidence="4">
    <location>
        <begin position="124"/>
        <end position="133"/>
    </location>
</feature>